<accession>A0A367ZRU2</accession>
<evidence type="ECO:0000313" key="2">
    <source>
        <dbReference type="EMBL" id="RCK80102.1"/>
    </source>
</evidence>
<comment type="caution">
    <text evidence="2">The sequence shown here is derived from an EMBL/GenBank/DDBJ whole genome shotgun (WGS) entry which is preliminary data.</text>
</comment>
<dbReference type="AlphaFoldDB" id="A0A367ZRU2"/>
<name>A0A367ZRU2_9BACT</name>
<feature type="domain" description="SpoVR protein-like N-terminal" evidence="1">
    <location>
        <begin position="6"/>
        <end position="443"/>
    </location>
</feature>
<organism evidence="2 3">
    <name type="scientific">Candidatus Ozemobacter sibiricus</name>
    <dbReference type="NCBI Taxonomy" id="2268124"/>
    <lineage>
        <taxon>Bacteria</taxon>
        <taxon>Candidatus Ozemobacteria</taxon>
        <taxon>Candidatus Ozemobacterales</taxon>
        <taxon>Candidatus Ozemobacteraceae</taxon>
        <taxon>Candidatus Ozemobacter</taxon>
    </lineage>
</organism>
<protein>
    <submittedName>
        <fullName evidence="2">SpoVR-like protein</fullName>
    </submittedName>
</protein>
<dbReference type="Proteomes" id="UP000252355">
    <property type="component" value="Unassembled WGS sequence"/>
</dbReference>
<proteinExistence type="predicted"/>
<evidence type="ECO:0000313" key="3">
    <source>
        <dbReference type="Proteomes" id="UP000252355"/>
    </source>
</evidence>
<dbReference type="PANTHER" id="PTHR30029:SF2">
    <property type="entry name" value="STAGE V SPORULATION PROTEIN R"/>
    <property type="match status" value="1"/>
</dbReference>
<reference evidence="2 3" key="1">
    <citation type="submission" date="2018-05" db="EMBL/GenBank/DDBJ databases">
        <title>A metagenomic window into the 2 km-deep terrestrial subsurface aquifer revealed taxonomically and functionally diverse microbial community comprising novel uncultured bacterial lineages.</title>
        <authorList>
            <person name="Kadnikov V.V."/>
            <person name="Mardanov A.V."/>
            <person name="Beletsky A.V."/>
            <person name="Banks D."/>
            <person name="Pimenov N.V."/>
            <person name="Frank Y.A."/>
            <person name="Karnachuk O.V."/>
            <person name="Ravin N.V."/>
        </authorList>
    </citation>
    <scope>NUCLEOTIDE SEQUENCE [LARGE SCALE GENOMIC DNA]</scope>
    <source>
        <strain evidence="2">BY5</strain>
    </source>
</reference>
<dbReference type="InterPro" id="IPR056174">
    <property type="entry name" value="SpoVR_N"/>
</dbReference>
<dbReference type="InterPro" id="IPR007390">
    <property type="entry name" value="Spore_V_R"/>
</dbReference>
<gene>
    <name evidence="2" type="ORF">OZSIB_3606</name>
</gene>
<sequence length="558" mass="66460">MELISAELKKTMEECKRIARDHGLRFSDETLEYVTTNEDMIKLSPKAMIPTLYDYWVHDVYVLQDKGKYDLYPHNPYETVVNTRPPLSFYNDNNPDWLNVMIFYHVIAHIDFFQNNVFFSKTWHDDFCGRALAHANVIKELRYEKGRWVDYVIEFARGMDNLVDYAGDLARPLETPSQTIAEAKFAYFFDEYLQEVLKVTTFRYIEELNRYNEFAARHDPEAARLLFLAYVDQKYVDFALKFERRNKNRQRRPGDIMEYVMMHSPKLNKPEHDWMKHIIQIVRETSLYFQPQIRTKILNEGWASYWHEKLFLADPRLRTHEIEFSKVNAGVVSLSRVGLNPYAVGLRLFKYLEAKADRGMLSYEFERIRDLEARRAYDARTGQGRQFIFDVRTYHSDATAINQFIDQDFVNEFNLFVVGKRINKTRTAWEYYIKSRKAEDYKKKMLDALYHPPHIIVDHEITQNTGTLYLIHAFEGKELVREYIANTMLGIEFLWGNKVILETHEIDSSSFEDMNREDLEKYFQEAEKVKLKWQKVRYTMQERKLSREVMGPAEGLPS</sequence>
<dbReference type="Pfam" id="PF04293">
    <property type="entry name" value="SpoVR"/>
    <property type="match status" value="1"/>
</dbReference>
<evidence type="ECO:0000259" key="1">
    <source>
        <dbReference type="Pfam" id="PF04293"/>
    </source>
</evidence>
<dbReference type="PANTHER" id="PTHR30029">
    <property type="entry name" value="STAGE V SPORULATION PROTEIN R"/>
    <property type="match status" value="1"/>
</dbReference>
<dbReference type="EMBL" id="QOQW01000008">
    <property type="protein sequence ID" value="RCK80102.1"/>
    <property type="molecule type" value="Genomic_DNA"/>
</dbReference>